<sequence length="61" mass="6718">MNLSLKFLKNVATAGMIKVFEIISIIEKLNPPSSGENPFLTMYILADSVSIFKIMILTASI</sequence>
<evidence type="ECO:0000313" key="1">
    <source>
        <dbReference type="EMBL" id="TZF99103.1"/>
    </source>
</evidence>
<dbReference type="EMBL" id="VTRU01000001">
    <property type="protein sequence ID" value="TZF99103.1"/>
    <property type="molecule type" value="Genomic_DNA"/>
</dbReference>
<comment type="caution">
    <text evidence="1">The sequence shown here is derived from an EMBL/GenBank/DDBJ whole genome shotgun (WGS) entry which is preliminary data.</text>
</comment>
<dbReference type="AlphaFoldDB" id="A0A5D8ZXW7"/>
<protein>
    <submittedName>
        <fullName evidence="1">Uncharacterized protein</fullName>
    </submittedName>
</protein>
<accession>A0A5D8ZXW7</accession>
<keyword evidence="1" id="KW-0614">Plasmid</keyword>
<evidence type="ECO:0000313" key="2">
    <source>
        <dbReference type="Proteomes" id="UP000323884"/>
    </source>
</evidence>
<gene>
    <name evidence="1" type="ORF">FW781_04025</name>
</gene>
<dbReference type="RefSeq" id="WP_149386232.1">
    <property type="nucleotide sequence ID" value="NZ_VTRU01000001.1"/>
</dbReference>
<keyword evidence="2" id="KW-1185">Reference proteome</keyword>
<geneLocation type="plasmid" evidence="1">
    <name>unnamed1</name>
</geneLocation>
<reference evidence="1 2" key="1">
    <citation type="submission" date="2019-08" db="EMBL/GenBank/DDBJ databases">
        <title>Draft genome sequence of Chryseobacterium sp. Gsoil 183.</title>
        <authorList>
            <person name="Im W.-T."/>
        </authorList>
    </citation>
    <scope>NUCLEOTIDE SEQUENCE [LARGE SCALE GENOMIC DNA]</scope>
    <source>
        <strain evidence="1 2">Gsoil 183</strain>
        <plasmid evidence="1">unnamed1</plasmid>
    </source>
</reference>
<proteinExistence type="predicted"/>
<name>A0A5D8ZXW7_9FLAO</name>
<organism evidence="1 2">
    <name type="scientific">Chryseobacterium panacisoli</name>
    <dbReference type="NCBI Taxonomy" id="1807141"/>
    <lineage>
        <taxon>Bacteria</taxon>
        <taxon>Pseudomonadati</taxon>
        <taxon>Bacteroidota</taxon>
        <taxon>Flavobacteriia</taxon>
        <taxon>Flavobacteriales</taxon>
        <taxon>Weeksellaceae</taxon>
        <taxon>Chryseobacterium group</taxon>
        <taxon>Chryseobacterium</taxon>
    </lineage>
</organism>
<dbReference type="Proteomes" id="UP000323884">
    <property type="component" value="Unassembled WGS sequence"/>
</dbReference>